<dbReference type="CDD" id="cd02808">
    <property type="entry name" value="GltS_FMN"/>
    <property type="match status" value="1"/>
</dbReference>
<evidence type="ECO:0000256" key="1">
    <source>
        <dbReference type="ARBA" id="ARBA00009716"/>
    </source>
</evidence>
<dbReference type="EMBL" id="DF238840">
    <property type="protein sequence ID" value="GAF25213.1"/>
    <property type="molecule type" value="Genomic_DNA"/>
</dbReference>
<dbReference type="PANTHER" id="PTHR43819">
    <property type="entry name" value="ARCHAEAL-TYPE GLUTAMATE SYNTHASE [NADPH]"/>
    <property type="match status" value="1"/>
</dbReference>
<gene>
    <name evidence="5" type="ORF">MTY_0543</name>
</gene>
<accession>A0A0S6UAK8</accession>
<dbReference type="GO" id="GO:0015930">
    <property type="term" value="F:glutamate synthase activity"/>
    <property type="evidence" value="ECO:0007669"/>
    <property type="project" value="InterPro"/>
</dbReference>
<dbReference type="Pfam" id="PF01645">
    <property type="entry name" value="Glu_synthase"/>
    <property type="match status" value="1"/>
</dbReference>
<dbReference type="Proteomes" id="UP000063718">
    <property type="component" value="Unassembled WGS sequence"/>
</dbReference>
<dbReference type="Gene3D" id="3.20.20.70">
    <property type="entry name" value="Aldolase class I"/>
    <property type="match status" value="1"/>
</dbReference>
<feature type="domain" description="Glutamate synthase" evidence="4">
    <location>
        <begin position="127"/>
        <end position="436"/>
    </location>
</feature>
<name>A0A0S6UAK8_NEOTH</name>
<evidence type="ECO:0000256" key="3">
    <source>
        <dbReference type="SAM" id="Phobius"/>
    </source>
</evidence>
<evidence type="ECO:0000313" key="5">
    <source>
        <dbReference type="EMBL" id="GAF25213.1"/>
    </source>
</evidence>
<reference evidence="5" key="1">
    <citation type="journal article" date="2014" name="Gene">
        <title>Genome-guided analysis of transformation efficiency and carbon dioxide assimilation by Moorella thermoacetica Y72.</title>
        <authorList>
            <person name="Tsukahara K."/>
            <person name="Kita A."/>
            <person name="Nakashimada Y."/>
            <person name="Hoshino T."/>
            <person name="Murakami K."/>
        </authorList>
    </citation>
    <scope>NUCLEOTIDE SEQUENCE [LARGE SCALE GENOMIC DNA]</scope>
    <source>
        <strain evidence="5">Y72</strain>
    </source>
</reference>
<protein>
    <submittedName>
        <fullName evidence="5">Glutamate synthase domain 2</fullName>
    </submittedName>
</protein>
<evidence type="ECO:0000256" key="2">
    <source>
        <dbReference type="PIRNR" id="PIRNR006429"/>
    </source>
</evidence>
<proteinExistence type="inferred from homology"/>
<dbReference type="RefSeq" id="WP_025773255.1">
    <property type="nucleotide sequence ID" value="NZ_DF238840.1"/>
</dbReference>
<keyword evidence="3" id="KW-0812">Transmembrane</keyword>
<dbReference type="InterPro" id="IPR002932">
    <property type="entry name" value="Glu_synthdom"/>
</dbReference>
<dbReference type="InterPro" id="IPR013785">
    <property type="entry name" value="Aldolase_TIM"/>
</dbReference>
<comment type="similarity">
    <text evidence="1 2">Belongs to the glutamate synthase family.</text>
</comment>
<organism evidence="5">
    <name type="scientific">Moorella thermoacetica Y72</name>
    <dbReference type="NCBI Taxonomy" id="1325331"/>
    <lineage>
        <taxon>Bacteria</taxon>
        <taxon>Bacillati</taxon>
        <taxon>Bacillota</taxon>
        <taxon>Clostridia</taxon>
        <taxon>Neomoorellales</taxon>
        <taxon>Neomoorellaceae</taxon>
        <taxon>Neomoorella</taxon>
    </lineage>
</organism>
<dbReference type="PIRSF" id="PIRSF006429">
    <property type="entry name" value="GOGAT_lg_2"/>
    <property type="match status" value="1"/>
</dbReference>
<keyword evidence="3" id="KW-0472">Membrane</keyword>
<evidence type="ECO:0000259" key="4">
    <source>
        <dbReference type="Pfam" id="PF01645"/>
    </source>
</evidence>
<feature type="transmembrane region" description="Helical" evidence="3">
    <location>
        <begin position="12"/>
        <end position="30"/>
    </location>
</feature>
<dbReference type="GO" id="GO:0006537">
    <property type="term" value="P:glutamate biosynthetic process"/>
    <property type="evidence" value="ECO:0007669"/>
    <property type="project" value="InterPro"/>
</dbReference>
<dbReference type="InterPro" id="IPR024188">
    <property type="entry name" value="GltB"/>
</dbReference>
<dbReference type="AlphaFoldDB" id="A0A0S6UAK8"/>
<dbReference type="PANTHER" id="PTHR43819:SF1">
    <property type="entry name" value="ARCHAEAL-TYPE GLUTAMATE SYNTHASE [NADPH]"/>
    <property type="match status" value="1"/>
</dbReference>
<keyword evidence="3" id="KW-1133">Transmembrane helix</keyword>
<sequence>MGNRKTGNTNLWKVALGSAGLTCLGLWFFSRPLLNRLHDSFLKTVMTDPYEENFWEFVSAANRTGLQKIVETNLRAQQGKLIQRPFGSPRRFPGTDGLVFNLAQLARLPVEEGVPVDTKVTLGPRAAKPLNISMPIIISGMAYGLALSEKTKIALARGASLAGTATNTGEGPFLPSERQAARHLIVQYNRGGWNHNPRILKQADMVEIQFGQAAIGGLGHSTNYGEIPTKGRRLLGIKPGQAAVTHARMPGIKDPKKDLPPLVTRLRHLTGGVPIGAKIGAGNDLEKDLAILLEAGVDFIAIDGAGAASKGSPPIVQDDFGVPTVYAVNRAATFLKKQGVKDRVSLIAGGGLVTPGDFLKILALGADAVYIGTIALFALTHTQVLKAMPWEPPVQVVFAQGRYQDQLDEDRAAHNLANFLWSCNAEIMEGVRALGKKSVKQVDKSDLAALDPVTARALGIPLAARARSCFPS</sequence>
<dbReference type="SUPFAM" id="SSF51395">
    <property type="entry name" value="FMN-linked oxidoreductases"/>
    <property type="match status" value="1"/>
</dbReference>